<gene>
    <name evidence="3" type="ORF">ABC228_18415</name>
</gene>
<keyword evidence="1" id="KW-0175">Coiled coil</keyword>
<evidence type="ECO:0000256" key="2">
    <source>
        <dbReference type="SAM" id="Phobius"/>
    </source>
</evidence>
<sequence length="203" mass="23662">MVWIFVVLFLIIIFIILLLLKIKIKVSYSYQKDSHQIMITVYLIRIKIFQRKIDFNAKRKDTHEQKDFLDVIKEIRGHDEIADFKQLLKTLKQRLMEAKNAMITVMNNLSIHQLTWKTQFGTGEASSTGVTSGGIWMIKGTLIGMMYEMTNFKCEPQIAVIPYFQQKGLQSQIDCIVSIRLGKAIYTVMQVLRYTNINNEAYI</sequence>
<reference evidence="3 4" key="1">
    <citation type="submission" date="2024-05" db="EMBL/GenBank/DDBJ databases">
        <authorList>
            <person name="Haq I."/>
            <person name="Ullah Z."/>
            <person name="Ahmad R."/>
            <person name="Li M."/>
            <person name="Tong Y."/>
        </authorList>
    </citation>
    <scope>NUCLEOTIDE SEQUENCE [LARGE SCALE GENOMIC DNA]</scope>
    <source>
        <strain evidence="3 4">16A2E</strain>
    </source>
</reference>
<dbReference type="Proteomes" id="UP001444625">
    <property type="component" value="Unassembled WGS sequence"/>
</dbReference>
<dbReference type="EMBL" id="JBDIML010000011">
    <property type="protein sequence ID" value="MEN2769152.1"/>
    <property type="molecule type" value="Genomic_DNA"/>
</dbReference>
<keyword evidence="2" id="KW-1133">Transmembrane helix</keyword>
<comment type="caution">
    <text evidence="3">The sequence shown here is derived from an EMBL/GenBank/DDBJ whole genome shotgun (WGS) entry which is preliminary data.</text>
</comment>
<evidence type="ECO:0000313" key="4">
    <source>
        <dbReference type="Proteomes" id="UP001444625"/>
    </source>
</evidence>
<accession>A0ABU9XQN9</accession>
<dbReference type="Pfam" id="PF11167">
    <property type="entry name" value="DUF2953"/>
    <property type="match status" value="1"/>
</dbReference>
<keyword evidence="2" id="KW-0812">Transmembrane</keyword>
<dbReference type="InterPro" id="IPR021338">
    <property type="entry name" value="DUF2953"/>
</dbReference>
<keyword evidence="2" id="KW-0472">Membrane</keyword>
<name>A0ABU9XQN9_9BACI</name>
<keyword evidence="4" id="KW-1185">Reference proteome</keyword>
<proteinExistence type="predicted"/>
<dbReference type="RefSeq" id="WP_345826647.1">
    <property type="nucleotide sequence ID" value="NZ_JBDIML010000011.1"/>
</dbReference>
<feature type="transmembrane region" description="Helical" evidence="2">
    <location>
        <begin position="6"/>
        <end position="22"/>
    </location>
</feature>
<evidence type="ECO:0000313" key="3">
    <source>
        <dbReference type="EMBL" id="MEN2769152.1"/>
    </source>
</evidence>
<feature type="coiled-coil region" evidence="1">
    <location>
        <begin position="81"/>
        <end position="108"/>
    </location>
</feature>
<evidence type="ECO:0000256" key="1">
    <source>
        <dbReference type="SAM" id="Coils"/>
    </source>
</evidence>
<organism evidence="3 4">
    <name type="scientific">Ornithinibacillus xuwenensis</name>
    <dbReference type="NCBI Taxonomy" id="3144668"/>
    <lineage>
        <taxon>Bacteria</taxon>
        <taxon>Bacillati</taxon>
        <taxon>Bacillota</taxon>
        <taxon>Bacilli</taxon>
        <taxon>Bacillales</taxon>
        <taxon>Bacillaceae</taxon>
        <taxon>Ornithinibacillus</taxon>
    </lineage>
</organism>
<protein>
    <submittedName>
        <fullName evidence="3">DUF2953 domain-containing protein</fullName>
    </submittedName>
</protein>